<proteinExistence type="inferred from homology"/>
<evidence type="ECO:0000259" key="7">
    <source>
        <dbReference type="Pfam" id="PF07980"/>
    </source>
</evidence>
<dbReference type="InterPro" id="IPR019734">
    <property type="entry name" value="TPR_rpt"/>
</dbReference>
<sequence length="618" mass="72354">MRNIRKYTVIIFSILISGLVATSCKDFLNPDQEINITENKLFDDWYEYRSIEMGLYGLQQQLVEQIVILGELRGDLLTITENADADMIEIYNFNVSKENKYVLPTNFFKLISASNNFIRVLEREHPEVMDPNSPVTNYDRLYGEALCMRAWAYFNAVRIYGKVPFIHESLTTIEEVEDFLASSEPYIDSVDVRFSRDGYYNDTIYNNPITLEKQYYDEKLIIDYFTNELETKVKAVGVNHYMDNNDNTWEVTIWNPHAMNALLGHMYLTQGDLRKAASYFERITNFSSDNFRYQLDNSFSNNNWQNIYINIDSREHIFTLWFNKANFQQNDFQRMFDPRDPHRYMLKPTHQAVMKWEAIWDNYTLIENTANPSRTRIGNRGRPGDLYRGHGVSYAYVENGVPLNSQLVQSMLYLKSEGDFRTAHLLTAEADTVVWKYSFYKNVFDQDADFIVYRAAGIHLWLAEVYTWWAFERSGGVSTFTTRALDIVNNGAHYDIRANRDQLGVRGRVGFGGSTDGIKVGNINYVHDPFNNKVLGYIDLTGDLYGKQVYLENQLLDERARELAFEGERFYDLMRVAKRRNDPSFLAETVSKKYPEGKSEEIYNLLLDENNWYINYFD</sequence>
<feature type="repeat" description="TPR" evidence="6">
    <location>
        <begin position="257"/>
        <end position="290"/>
    </location>
</feature>
<evidence type="ECO:0000256" key="6">
    <source>
        <dbReference type="PROSITE-ProRule" id="PRU00339"/>
    </source>
</evidence>
<comment type="similarity">
    <text evidence="2">Belongs to the SusD family.</text>
</comment>
<comment type="subcellular location">
    <subcellularLocation>
        <location evidence="1">Cell outer membrane</location>
    </subcellularLocation>
</comment>
<accession>A0A831PKR8</accession>
<dbReference type="InterPro" id="IPR012944">
    <property type="entry name" value="SusD_RagB_dom"/>
</dbReference>
<organism evidence="9">
    <name type="scientific">Mariniphaga anaerophila</name>
    <dbReference type="NCBI Taxonomy" id="1484053"/>
    <lineage>
        <taxon>Bacteria</taxon>
        <taxon>Pseudomonadati</taxon>
        <taxon>Bacteroidota</taxon>
        <taxon>Bacteroidia</taxon>
        <taxon>Marinilabiliales</taxon>
        <taxon>Prolixibacteraceae</taxon>
        <taxon>Mariniphaga</taxon>
    </lineage>
</organism>
<dbReference type="Pfam" id="PF14322">
    <property type="entry name" value="SusD-like_3"/>
    <property type="match status" value="1"/>
</dbReference>
<evidence type="ECO:0000256" key="5">
    <source>
        <dbReference type="ARBA" id="ARBA00023237"/>
    </source>
</evidence>
<feature type="domain" description="SusD-like N-terminal" evidence="8">
    <location>
        <begin position="95"/>
        <end position="171"/>
    </location>
</feature>
<dbReference type="SUPFAM" id="SSF48452">
    <property type="entry name" value="TPR-like"/>
    <property type="match status" value="1"/>
</dbReference>
<reference evidence="9" key="1">
    <citation type="journal article" date="2020" name="mSystems">
        <title>Genome- and Community-Level Interaction Insights into Carbon Utilization and Element Cycling Functions of Hydrothermarchaeota in Hydrothermal Sediment.</title>
        <authorList>
            <person name="Zhou Z."/>
            <person name="Liu Y."/>
            <person name="Xu W."/>
            <person name="Pan J."/>
            <person name="Luo Z.H."/>
            <person name="Li M."/>
        </authorList>
    </citation>
    <scope>NUCLEOTIDE SEQUENCE [LARGE SCALE GENOMIC DNA]</scope>
    <source>
        <strain evidence="9">SpSt-1217</strain>
    </source>
</reference>
<dbReference type="PROSITE" id="PS51257">
    <property type="entry name" value="PROKAR_LIPOPROTEIN"/>
    <property type="match status" value="1"/>
</dbReference>
<evidence type="ECO:0000313" key="9">
    <source>
        <dbReference type="EMBL" id="HDR51860.1"/>
    </source>
</evidence>
<dbReference type="Proteomes" id="UP000886047">
    <property type="component" value="Unassembled WGS sequence"/>
</dbReference>
<keyword evidence="4" id="KW-0472">Membrane</keyword>
<dbReference type="InterPro" id="IPR011990">
    <property type="entry name" value="TPR-like_helical_dom_sf"/>
</dbReference>
<dbReference type="PROSITE" id="PS50005">
    <property type="entry name" value="TPR"/>
    <property type="match status" value="1"/>
</dbReference>
<keyword evidence="6" id="KW-0802">TPR repeat</keyword>
<evidence type="ECO:0000256" key="2">
    <source>
        <dbReference type="ARBA" id="ARBA00006275"/>
    </source>
</evidence>
<protein>
    <submittedName>
        <fullName evidence="9">RagB/SusD family nutrient uptake outer membrane protein</fullName>
    </submittedName>
</protein>
<comment type="caution">
    <text evidence="9">The sequence shown here is derived from an EMBL/GenBank/DDBJ whole genome shotgun (WGS) entry which is preliminary data.</text>
</comment>
<dbReference type="GO" id="GO:0009279">
    <property type="term" value="C:cell outer membrane"/>
    <property type="evidence" value="ECO:0007669"/>
    <property type="project" value="UniProtKB-SubCell"/>
</dbReference>
<evidence type="ECO:0000259" key="8">
    <source>
        <dbReference type="Pfam" id="PF14322"/>
    </source>
</evidence>
<gene>
    <name evidence="9" type="ORF">ENN90_09640</name>
</gene>
<name>A0A831PKR8_9BACT</name>
<dbReference type="AlphaFoldDB" id="A0A831PKR8"/>
<dbReference type="Gene3D" id="1.25.40.390">
    <property type="match status" value="1"/>
</dbReference>
<evidence type="ECO:0000256" key="3">
    <source>
        <dbReference type="ARBA" id="ARBA00022729"/>
    </source>
</evidence>
<evidence type="ECO:0000256" key="4">
    <source>
        <dbReference type="ARBA" id="ARBA00023136"/>
    </source>
</evidence>
<dbReference type="InterPro" id="IPR033985">
    <property type="entry name" value="SusD-like_N"/>
</dbReference>
<evidence type="ECO:0000256" key="1">
    <source>
        <dbReference type="ARBA" id="ARBA00004442"/>
    </source>
</evidence>
<dbReference type="EMBL" id="DSDK01000517">
    <property type="protein sequence ID" value="HDR51860.1"/>
    <property type="molecule type" value="Genomic_DNA"/>
</dbReference>
<dbReference type="Pfam" id="PF07980">
    <property type="entry name" value="SusD_RagB"/>
    <property type="match status" value="1"/>
</dbReference>
<keyword evidence="3" id="KW-0732">Signal</keyword>
<keyword evidence="5" id="KW-0998">Cell outer membrane</keyword>
<feature type="domain" description="RagB/SusD" evidence="7">
    <location>
        <begin position="442"/>
        <end position="590"/>
    </location>
</feature>